<dbReference type="Proteomes" id="UP001161325">
    <property type="component" value="Unassembled WGS sequence"/>
</dbReference>
<gene>
    <name evidence="3" type="ORF">rosag_29540</name>
</gene>
<evidence type="ECO:0000256" key="2">
    <source>
        <dbReference type="SAM" id="Phobius"/>
    </source>
</evidence>
<evidence type="ECO:0000313" key="4">
    <source>
        <dbReference type="Proteomes" id="UP001161325"/>
    </source>
</evidence>
<dbReference type="AlphaFoldDB" id="A0AA37V7C7"/>
<keyword evidence="4" id="KW-1185">Reference proteome</keyword>
<comment type="caution">
    <text evidence="3">The sequence shown here is derived from an EMBL/GenBank/DDBJ whole genome shotgun (WGS) entry which is preliminary data.</text>
</comment>
<name>A0AA37V7C7_9BACT</name>
<protein>
    <submittedName>
        <fullName evidence="3">Uncharacterized protein</fullName>
    </submittedName>
</protein>
<dbReference type="EMBL" id="BRXS01000004">
    <property type="protein sequence ID" value="GLC26441.1"/>
    <property type="molecule type" value="Genomic_DNA"/>
</dbReference>
<feature type="transmembrane region" description="Helical" evidence="2">
    <location>
        <begin position="150"/>
        <end position="177"/>
    </location>
</feature>
<proteinExistence type="predicted"/>
<keyword evidence="2" id="KW-1133">Transmembrane helix</keyword>
<feature type="transmembrane region" description="Helical" evidence="2">
    <location>
        <begin position="257"/>
        <end position="274"/>
    </location>
</feature>
<keyword evidence="2" id="KW-0472">Membrane</keyword>
<accession>A0AA37V7C7</accession>
<feature type="compositionally biased region" description="Pro residues" evidence="1">
    <location>
        <begin position="1"/>
        <end position="10"/>
    </location>
</feature>
<keyword evidence="2" id="KW-0812">Transmembrane</keyword>
<dbReference type="RefSeq" id="WP_284350891.1">
    <property type="nucleotide sequence ID" value="NZ_BRXS01000004.1"/>
</dbReference>
<reference evidence="3" key="1">
    <citation type="submission" date="2022-08" db="EMBL/GenBank/DDBJ databases">
        <title>Draft genome sequencing of Roseisolibacter agri AW1220.</title>
        <authorList>
            <person name="Tobiishi Y."/>
            <person name="Tonouchi A."/>
        </authorList>
    </citation>
    <scope>NUCLEOTIDE SEQUENCE</scope>
    <source>
        <strain evidence="3">AW1220</strain>
    </source>
</reference>
<evidence type="ECO:0000256" key="1">
    <source>
        <dbReference type="SAM" id="MobiDB-lite"/>
    </source>
</evidence>
<sequence>MLPAATPPIAPANGSEADTPSIDVPRDTTPTFELEMLVSGAVLFGLFQLAGELEQWVHYWQPHVGLLGTFLVSGGGMLGRAALYGLIACFVTHLAIRAYWVALVGANSVFPGGPRWDRMRQLGPIQTELTRARVRPLSEFITRADNAASIVFASGFVIALSLTTAIVIIVPFALLVWALQRVLRMETALIVSGGIVLTLAVAQIGASLVDYQRKERLDPESRLGRAVRAALRFALSTSTPAVRSLWTVLMTNLSPKVAAAAMIAGAVILSAISISRSQADGGLPGASNFRFFSDGGPGALSAARYATLGAEPDTRGPWIDADVVTGPYLRLHIPYRPLVHDLAMPAACPDVRPLDFDDLGSAQARAATEAVLRCAARIHRIALDGRPLDSLRLRFLADPKANRRVFVAHVSVRGLAEGEHVLTVWPAVRPGRPAATAPYTIPFWR</sequence>
<evidence type="ECO:0000313" key="3">
    <source>
        <dbReference type="EMBL" id="GLC26441.1"/>
    </source>
</evidence>
<feature type="region of interest" description="Disordered" evidence="1">
    <location>
        <begin position="1"/>
        <end position="25"/>
    </location>
</feature>
<feature type="transmembrane region" description="Helical" evidence="2">
    <location>
        <begin position="189"/>
        <end position="209"/>
    </location>
</feature>
<organism evidence="3 4">
    <name type="scientific">Roseisolibacter agri</name>
    <dbReference type="NCBI Taxonomy" id="2014610"/>
    <lineage>
        <taxon>Bacteria</taxon>
        <taxon>Pseudomonadati</taxon>
        <taxon>Gemmatimonadota</taxon>
        <taxon>Gemmatimonadia</taxon>
        <taxon>Gemmatimonadales</taxon>
        <taxon>Gemmatimonadaceae</taxon>
        <taxon>Roseisolibacter</taxon>
    </lineage>
</organism>